<organism evidence="1 2">
    <name type="scientific">Racocetra persica</name>
    <dbReference type="NCBI Taxonomy" id="160502"/>
    <lineage>
        <taxon>Eukaryota</taxon>
        <taxon>Fungi</taxon>
        <taxon>Fungi incertae sedis</taxon>
        <taxon>Mucoromycota</taxon>
        <taxon>Glomeromycotina</taxon>
        <taxon>Glomeromycetes</taxon>
        <taxon>Diversisporales</taxon>
        <taxon>Gigasporaceae</taxon>
        <taxon>Racocetra</taxon>
    </lineage>
</organism>
<accession>A0ACA9KIH2</accession>
<dbReference type="Proteomes" id="UP000789920">
    <property type="component" value="Unassembled WGS sequence"/>
</dbReference>
<dbReference type="EMBL" id="CAJVQC010000496">
    <property type="protein sequence ID" value="CAG8472452.1"/>
    <property type="molecule type" value="Genomic_DNA"/>
</dbReference>
<keyword evidence="2" id="KW-1185">Reference proteome</keyword>
<evidence type="ECO:0000313" key="1">
    <source>
        <dbReference type="EMBL" id="CAG8472452.1"/>
    </source>
</evidence>
<feature type="non-terminal residue" evidence="1">
    <location>
        <position position="268"/>
    </location>
</feature>
<sequence>MSHNHTSDPQLNTSEGAQSTNNAEEIEEIEGSSGQAGLSSGSQTLGEFYKEVNSITEMIRSIRDNLTALKDLYKRTLTVETEDESSRMSRQIDLLISETSRISSQISHKLAVMEQSNKSLEGQDQARKRLTQKHATLAKSFMDEMTRYRRMQMENAGKYRNKIAEQYRKVNPDATQEEIDQLIDNDINKIQSSESSEQSNTILTEIKDRQRDVRRIEKSINELNKMFSEVQALVIEKDDMVHTTKFIEVTDISPSEQIEFELPKKRKR</sequence>
<evidence type="ECO:0000313" key="2">
    <source>
        <dbReference type="Proteomes" id="UP000789920"/>
    </source>
</evidence>
<proteinExistence type="predicted"/>
<gene>
    <name evidence="1" type="ORF">RPERSI_LOCUS644</name>
</gene>
<comment type="caution">
    <text evidence="1">The sequence shown here is derived from an EMBL/GenBank/DDBJ whole genome shotgun (WGS) entry which is preliminary data.</text>
</comment>
<reference evidence="1" key="1">
    <citation type="submission" date="2021-06" db="EMBL/GenBank/DDBJ databases">
        <authorList>
            <person name="Kallberg Y."/>
            <person name="Tangrot J."/>
            <person name="Rosling A."/>
        </authorList>
    </citation>
    <scope>NUCLEOTIDE SEQUENCE</scope>
    <source>
        <strain evidence="1">MA461A</strain>
    </source>
</reference>
<protein>
    <submittedName>
        <fullName evidence="1">25978_t:CDS:1</fullName>
    </submittedName>
</protein>
<name>A0ACA9KIH2_9GLOM</name>